<dbReference type="GO" id="GO:0005739">
    <property type="term" value="C:mitochondrion"/>
    <property type="evidence" value="ECO:0007669"/>
    <property type="project" value="TreeGrafter"/>
</dbReference>
<dbReference type="OrthoDB" id="1031825at2759"/>
<dbReference type="Pfam" id="PF01535">
    <property type="entry name" value="PPR"/>
    <property type="match status" value="1"/>
</dbReference>
<evidence type="ECO:0000256" key="1">
    <source>
        <dbReference type="ARBA" id="ARBA00007626"/>
    </source>
</evidence>
<dbReference type="GO" id="GO:0007005">
    <property type="term" value="P:mitochondrion organization"/>
    <property type="evidence" value="ECO:0007669"/>
    <property type="project" value="TreeGrafter"/>
</dbReference>
<gene>
    <name evidence="4" type="ORF">OLEA9_A093104</name>
</gene>
<dbReference type="InterPro" id="IPR002885">
    <property type="entry name" value="PPR_rpt"/>
</dbReference>
<dbReference type="InterPro" id="IPR051114">
    <property type="entry name" value="Mito_RNA_Proc_CCM1"/>
</dbReference>
<dbReference type="EMBL" id="CACTIH010005644">
    <property type="protein sequence ID" value="CAA2999655.1"/>
    <property type="molecule type" value="Genomic_DNA"/>
</dbReference>
<evidence type="ECO:0000313" key="5">
    <source>
        <dbReference type="Proteomes" id="UP000594638"/>
    </source>
</evidence>
<dbReference type="PANTHER" id="PTHR47934">
    <property type="entry name" value="PENTATRICOPEPTIDE REPEAT-CONTAINING PROTEIN PET309, MITOCHONDRIAL"/>
    <property type="match status" value="1"/>
</dbReference>
<organism evidence="4 5">
    <name type="scientific">Olea europaea subsp. europaea</name>
    <dbReference type="NCBI Taxonomy" id="158383"/>
    <lineage>
        <taxon>Eukaryota</taxon>
        <taxon>Viridiplantae</taxon>
        <taxon>Streptophyta</taxon>
        <taxon>Embryophyta</taxon>
        <taxon>Tracheophyta</taxon>
        <taxon>Spermatophyta</taxon>
        <taxon>Magnoliopsida</taxon>
        <taxon>eudicotyledons</taxon>
        <taxon>Gunneridae</taxon>
        <taxon>Pentapetalae</taxon>
        <taxon>asterids</taxon>
        <taxon>lamiids</taxon>
        <taxon>Lamiales</taxon>
        <taxon>Oleaceae</taxon>
        <taxon>Oleeae</taxon>
        <taxon>Olea</taxon>
    </lineage>
</organism>
<protein>
    <recommendedName>
        <fullName evidence="6">Pentatricopeptide repeat-containing protein</fullName>
    </recommendedName>
</protein>
<keyword evidence="2" id="KW-0677">Repeat</keyword>
<dbReference type="InterPro" id="IPR011990">
    <property type="entry name" value="TPR-like_helical_dom_sf"/>
</dbReference>
<dbReference type="Proteomes" id="UP000594638">
    <property type="component" value="Unassembled WGS sequence"/>
</dbReference>
<dbReference type="Pfam" id="PF12854">
    <property type="entry name" value="PPR_1"/>
    <property type="match status" value="1"/>
</dbReference>
<proteinExistence type="inferred from homology"/>
<evidence type="ECO:0008006" key="6">
    <source>
        <dbReference type="Google" id="ProtNLM"/>
    </source>
</evidence>
<comment type="similarity">
    <text evidence="1">Belongs to the PPR family. P subfamily.</text>
</comment>
<evidence type="ECO:0000256" key="2">
    <source>
        <dbReference type="ARBA" id="ARBA00022737"/>
    </source>
</evidence>
<dbReference type="NCBIfam" id="TIGR00756">
    <property type="entry name" value="PPR"/>
    <property type="match status" value="1"/>
</dbReference>
<accession>A0A8S0T3S9</accession>
<name>A0A8S0T3S9_OLEEU</name>
<dbReference type="PROSITE" id="PS51375">
    <property type="entry name" value="PPR"/>
    <property type="match status" value="1"/>
</dbReference>
<dbReference type="GO" id="GO:0003729">
    <property type="term" value="F:mRNA binding"/>
    <property type="evidence" value="ECO:0007669"/>
    <property type="project" value="TreeGrafter"/>
</dbReference>
<dbReference type="PANTHER" id="PTHR47934:SF28">
    <property type="entry name" value="OS04G0488500 PROTEIN"/>
    <property type="match status" value="1"/>
</dbReference>
<comment type="caution">
    <text evidence="4">The sequence shown here is derived from an EMBL/GenBank/DDBJ whole genome shotgun (WGS) entry which is preliminary data.</text>
</comment>
<reference evidence="4 5" key="1">
    <citation type="submission" date="2019-12" db="EMBL/GenBank/DDBJ databases">
        <authorList>
            <person name="Alioto T."/>
            <person name="Alioto T."/>
            <person name="Gomez Garrido J."/>
        </authorList>
    </citation>
    <scope>NUCLEOTIDE SEQUENCE [LARGE SCALE GENOMIC DNA]</scope>
</reference>
<dbReference type="AlphaFoldDB" id="A0A8S0T3S9"/>
<keyword evidence="5" id="KW-1185">Reference proteome</keyword>
<dbReference type="Gene3D" id="1.25.40.10">
    <property type="entry name" value="Tetratricopeptide repeat domain"/>
    <property type="match status" value="1"/>
</dbReference>
<dbReference type="Gramene" id="OE9A093104T1">
    <property type="protein sequence ID" value="OE9A093104C1"/>
    <property type="gene ID" value="OE9A093104"/>
</dbReference>
<feature type="repeat" description="PPR" evidence="3">
    <location>
        <begin position="29"/>
        <end position="63"/>
    </location>
</feature>
<evidence type="ECO:0000313" key="4">
    <source>
        <dbReference type="EMBL" id="CAA2999655.1"/>
    </source>
</evidence>
<evidence type="ECO:0000256" key="3">
    <source>
        <dbReference type="PROSITE-ProRule" id="PRU00708"/>
    </source>
</evidence>
<sequence>MVSFFCEAEGVKEIHQVLQEMKKKGLGPDFSSYNYLLETYCREDLVHAAKRLSDEMFSNGCSGNLKRYVILDQRLSDISQVEDGYRLFCHVLEKGMGPDATACSSLLQGFCQAKTLVMVLKVFNQSVELDAILAT</sequence>
<dbReference type="GO" id="GO:0006396">
    <property type="term" value="P:RNA processing"/>
    <property type="evidence" value="ECO:0007669"/>
    <property type="project" value="TreeGrafter"/>
</dbReference>